<dbReference type="OrthoDB" id="5197989at2"/>
<gene>
    <name evidence="1" type="ORF">B1H19_18900</name>
</gene>
<protein>
    <submittedName>
        <fullName evidence="1">Uncharacterized protein</fullName>
    </submittedName>
</protein>
<evidence type="ECO:0000313" key="1">
    <source>
        <dbReference type="EMBL" id="ARF55977.1"/>
    </source>
</evidence>
<dbReference type="STRING" id="553510.B1H19_18900"/>
<dbReference type="RefSeq" id="WP_083105832.1">
    <property type="nucleotide sequence ID" value="NZ_CP020569.1"/>
</dbReference>
<proteinExistence type="predicted"/>
<name>A0A1V0TSS5_9ACTN</name>
<reference evidence="1 2" key="1">
    <citation type="submission" date="2017-04" db="EMBL/GenBank/DDBJ databases">
        <title>Complete Genome Sequence of Streptomyces gilvosporeus F607, a Capable Producer of Natamycin.</title>
        <authorList>
            <person name="Zong G."/>
            <person name="Zhong C."/>
            <person name="Fu J."/>
            <person name="Qin R."/>
            <person name="Cao G."/>
        </authorList>
    </citation>
    <scope>NUCLEOTIDE SEQUENCE [LARGE SCALE GENOMIC DNA]</scope>
    <source>
        <strain evidence="1 2">F607</strain>
    </source>
</reference>
<organism evidence="1 2">
    <name type="scientific">Streptomyces gilvosporeus</name>
    <dbReference type="NCBI Taxonomy" id="553510"/>
    <lineage>
        <taxon>Bacteria</taxon>
        <taxon>Bacillati</taxon>
        <taxon>Actinomycetota</taxon>
        <taxon>Actinomycetes</taxon>
        <taxon>Kitasatosporales</taxon>
        <taxon>Streptomycetaceae</taxon>
        <taxon>Streptomyces</taxon>
    </lineage>
</organism>
<dbReference type="EMBL" id="CP020569">
    <property type="protein sequence ID" value="ARF55977.1"/>
    <property type="molecule type" value="Genomic_DNA"/>
</dbReference>
<sequence length="73" mass="7737">MSVANLARARAIRSAAQQLAYGVALRESMSPREAARAAWYPGHRLGSVEAIEAHIRADRASRTPAPAALRAAA</sequence>
<dbReference type="Proteomes" id="UP000192726">
    <property type="component" value="Chromosome"/>
</dbReference>
<evidence type="ECO:0000313" key="2">
    <source>
        <dbReference type="Proteomes" id="UP000192726"/>
    </source>
</evidence>
<keyword evidence="2" id="KW-1185">Reference proteome</keyword>
<dbReference type="AlphaFoldDB" id="A0A1V0TSS5"/>
<dbReference type="KEGG" id="sgv:B1H19_18900"/>
<accession>A0A1V0TSS5</accession>